<dbReference type="AlphaFoldDB" id="A0A9P8MYF6"/>
<protein>
    <submittedName>
        <fullName evidence="2">Itaconyl-CoA hydratase</fullName>
    </submittedName>
</protein>
<evidence type="ECO:0000256" key="1">
    <source>
        <dbReference type="SAM" id="MobiDB-lite"/>
    </source>
</evidence>
<organism evidence="2 3">
    <name type="scientific">Hirsutella rhossiliensis</name>
    <dbReference type="NCBI Taxonomy" id="111463"/>
    <lineage>
        <taxon>Eukaryota</taxon>
        <taxon>Fungi</taxon>
        <taxon>Dikarya</taxon>
        <taxon>Ascomycota</taxon>
        <taxon>Pezizomycotina</taxon>
        <taxon>Sordariomycetes</taxon>
        <taxon>Hypocreomycetidae</taxon>
        <taxon>Hypocreales</taxon>
        <taxon>Ophiocordycipitaceae</taxon>
        <taxon>Hirsutella</taxon>
    </lineage>
</organism>
<dbReference type="GO" id="GO:0019171">
    <property type="term" value="F:(3R)-hydroxyacyl-[acyl-carrier-protein] dehydratase activity"/>
    <property type="evidence" value="ECO:0007669"/>
    <property type="project" value="TreeGrafter"/>
</dbReference>
<dbReference type="Gene3D" id="3.10.129.10">
    <property type="entry name" value="Hotdog Thioesterase"/>
    <property type="match status" value="1"/>
</dbReference>
<accession>A0A9P8MYF6</accession>
<dbReference type="GO" id="GO:0005739">
    <property type="term" value="C:mitochondrion"/>
    <property type="evidence" value="ECO:0007669"/>
    <property type="project" value="TreeGrafter"/>
</dbReference>
<sequence>MEQVMTRRPPKFIPDYLTPMPSHLLATLLTDLTTGTAPRPRPSSPAVQTPPPPLPQGHHLVYFPIQTPPSGLAADGADGDHEPPPQGGLRRRRLWAGGELVFRDGWRQGLRLDGRPWACSEALERVRRVPAGQGDKVFVDVWRRYGLGHEREREGWDVEERRTLVFMPIPDLKPAASCSSSSPSKTCESQPPPTRRFVKYPHPPSLSVPIRPPTPAHLFHFSALTLNAHAIHLDPRYAAATDGHRALLVHGPLALALMLRVLAAACSDSSDHGRAEGIVRRLTYRNYAPLYVGEPMTVCARRLAAPCMWDVWVEGPGGALAVKGTAEVEAE</sequence>
<dbReference type="EMBL" id="JAIZPD010000005">
    <property type="protein sequence ID" value="KAH0963519.1"/>
    <property type="molecule type" value="Genomic_DNA"/>
</dbReference>
<comment type="caution">
    <text evidence="2">The sequence shown here is derived from an EMBL/GenBank/DDBJ whole genome shotgun (WGS) entry which is preliminary data.</text>
</comment>
<dbReference type="OrthoDB" id="3257538at2759"/>
<evidence type="ECO:0000313" key="3">
    <source>
        <dbReference type="Proteomes" id="UP000824596"/>
    </source>
</evidence>
<feature type="compositionally biased region" description="Low complexity" evidence="1">
    <location>
        <begin position="175"/>
        <end position="189"/>
    </location>
</feature>
<dbReference type="PANTHER" id="PTHR28152">
    <property type="entry name" value="HYDROXYACYL-THIOESTER DEHYDRATASE TYPE 2, MITOCHONDRIAL"/>
    <property type="match status" value="1"/>
</dbReference>
<dbReference type="InterPro" id="IPR052741">
    <property type="entry name" value="Mitochondrial_HTD2"/>
</dbReference>
<dbReference type="RefSeq" id="XP_044721032.1">
    <property type="nucleotide sequence ID" value="XM_044864500.1"/>
</dbReference>
<feature type="region of interest" description="Disordered" evidence="1">
    <location>
        <begin position="175"/>
        <end position="194"/>
    </location>
</feature>
<name>A0A9P8MYF6_9HYPO</name>
<dbReference type="PANTHER" id="PTHR28152:SF1">
    <property type="entry name" value="HYDROXYACYL-THIOESTER DEHYDRATASE TYPE 2, MITOCHONDRIAL"/>
    <property type="match status" value="1"/>
</dbReference>
<dbReference type="GeneID" id="68355158"/>
<dbReference type="InterPro" id="IPR029069">
    <property type="entry name" value="HotDog_dom_sf"/>
</dbReference>
<evidence type="ECO:0000313" key="2">
    <source>
        <dbReference type="EMBL" id="KAH0963519.1"/>
    </source>
</evidence>
<dbReference type="Proteomes" id="UP000824596">
    <property type="component" value="Unassembled WGS sequence"/>
</dbReference>
<gene>
    <name evidence="2" type="ORF">HRG_06029</name>
</gene>
<proteinExistence type="predicted"/>
<reference evidence="2" key="1">
    <citation type="submission" date="2021-09" db="EMBL/GenBank/DDBJ databases">
        <title>A high-quality genome of the endoparasitic fungus Hirsutella rhossiliensis with a comparison of Hirsutella genomes reveals transposable elements contributing to genome size variation.</title>
        <authorList>
            <person name="Lin R."/>
            <person name="Jiao Y."/>
            <person name="Sun X."/>
            <person name="Ling J."/>
            <person name="Xie B."/>
            <person name="Cheng X."/>
        </authorList>
    </citation>
    <scope>NUCLEOTIDE SEQUENCE</scope>
    <source>
        <strain evidence="2">HR02</strain>
    </source>
</reference>
<feature type="region of interest" description="Disordered" evidence="1">
    <location>
        <begin position="33"/>
        <end position="90"/>
    </location>
</feature>
<keyword evidence="3" id="KW-1185">Reference proteome</keyword>
<feature type="compositionally biased region" description="Pro residues" evidence="1">
    <location>
        <begin position="39"/>
        <end position="55"/>
    </location>
</feature>
<dbReference type="SUPFAM" id="SSF54637">
    <property type="entry name" value="Thioesterase/thiol ester dehydrase-isomerase"/>
    <property type="match status" value="1"/>
</dbReference>